<evidence type="ECO:0000313" key="2">
    <source>
        <dbReference type="Proteomes" id="UP000077829"/>
    </source>
</evidence>
<dbReference type="STRING" id="219572.A7J50_3816"/>
<sequence>MLDANIHISLNSLTASQMAKLLVMHHGIDAFGYKYDSLRDAPKGLVTLEDLASMSGEDLDQLYDESSHDDAVNEVRYSAVSAPGISSWCHYSWGRNYEVDVKAFILPDGRALAFCEMSGGGKHGEPNAYPWVEEAKFIKVSGVEERVIKTYKFEDIPEASEVTP</sequence>
<accession>A0A172Z5D0</accession>
<dbReference type="AlphaFoldDB" id="A0A172Z5D0"/>
<dbReference type="Proteomes" id="UP000077829">
    <property type="component" value="Chromosome"/>
</dbReference>
<dbReference type="PATRIC" id="fig|219572.3.peg.3925"/>
<organism evidence="1 2">
    <name type="scientific">Pseudomonas antarctica</name>
    <dbReference type="NCBI Taxonomy" id="219572"/>
    <lineage>
        <taxon>Bacteria</taxon>
        <taxon>Pseudomonadati</taxon>
        <taxon>Pseudomonadota</taxon>
        <taxon>Gammaproteobacteria</taxon>
        <taxon>Pseudomonadales</taxon>
        <taxon>Pseudomonadaceae</taxon>
        <taxon>Pseudomonas</taxon>
    </lineage>
</organism>
<dbReference type="KEGG" id="panr:A7J50_3816"/>
<dbReference type="EMBL" id="CP015600">
    <property type="protein sequence ID" value="ANF87189.1"/>
    <property type="molecule type" value="Genomic_DNA"/>
</dbReference>
<protein>
    <submittedName>
        <fullName evidence="1">Uncharacterized protein</fullName>
    </submittedName>
</protein>
<gene>
    <name evidence="1" type="ORF">A7J50_3816</name>
</gene>
<proteinExistence type="predicted"/>
<reference evidence="1 2" key="1">
    <citation type="submission" date="2016-05" db="EMBL/GenBank/DDBJ databases">
        <title>Complete genome sequence of Pseudomonas antarctica PAMC 27494.</title>
        <authorList>
            <person name="Lee J."/>
        </authorList>
    </citation>
    <scope>NUCLEOTIDE SEQUENCE [LARGE SCALE GENOMIC DNA]</scope>
    <source>
        <strain evidence="1 2">PAMC 27494</strain>
    </source>
</reference>
<name>A0A172Z5D0_9PSED</name>
<dbReference type="RefSeq" id="WP_064453211.1">
    <property type="nucleotide sequence ID" value="NZ_CP015600.1"/>
</dbReference>
<evidence type="ECO:0000313" key="1">
    <source>
        <dbReference type="EMBL" id="ANF87189.1"/>
    </source>
</evidence>